<evidence type="ECO:0000256" key="1">
    <source>
        <dbReference type="SAM" id="MobiDB-lite"/>
    </source>
</evidence>
<protein>
    <submittedName>
        <fullName evidence="3">Uncharacterized protein</fullName>
    </submittedName>
</protein>
<evidence type="ECO:0000256" key="2">
    <source>
        <dbReference type="SAM" id="SignalP"/>
    </source>
</evidence>
<feature type="region of interest" description="Disordered" evidence="1">
    <location>
        <begin position="23"/>
        <end position="43"/>
    </location>
</feature>
<organism evidence="3 4">
    <name type="scientific">Potamilus streckersoni</name>
    <dbReference type="NCBI Taxonomy" id="2493646"/>
    <lineage>
        <taxon>Eukaryota</taxon>
        <taxon>Metazoa</taxon>
        <taxon>Spiralia</taxon>
        <taxon>Lophotrochozoa</taxon>
        <taxon>Mollusca</taxon>
        <taxon>Bivalvia</taxon>
        <taxon>Autobranchia</taxon>
        <taxon>Heteroconchia</taxon>
        <taxon>Palaeoheterodonta</taxon>
        <taxon>Unionida</taxon>
        <taxon>Unionoidea</taxon>
        <taxon>Unionidae</taxon>
        <taxon>Ambleminae</taxon>
        <taxon>Lampsilini</taxon>
        <taxon>Potamilus</taxon>
    </lineage>
</organism>
<feature type="chain" id="PRO_5042277464" evidence="2">
    <location>
        <begin position="23"/>
        <end position="151"/>
    </location>
</feature>
<accession>A0AAE0TG14</accession>
<feature type="region of interest" description="Disordered" evidence="1">
    <location>
        <begin position="85"/>
        <end position="116"/>
    </location>
</feature>
<dbReference type="AlphaFoldDB" id="A0AAE0TG14"/>
<reference evidence="3" key="2">
    <citation type="journal article" date="2021" name="Genome Biol. Evol.">
        <title>Developing a high-quality reference genome for a parasitic bivalve with doubly uniparental inheritance (Bivalvia: Unionida).</title>
        <authorList>
            <person name="Smith C.H."/>
        </authorList>
    </citation>
    <scope>NUCLEOTIDE SEQUENCE</scope>
    <source>
        <strain evidence="3">CHS0354</strain>
        <tissue evidence="3">Mantle</tissue>
    </source>
</reference>
<dbReference type="EMBL" id="JAEAOA010000176">
    <property type="protein sequence ID" value="KAK3609273.1"/>
    <property type="molecule type" value="Genomic_DNA"/>
</dbReference>
<keyword evidence="2" id="KW-0732">Signal</keyword>
<gene>
    <name evidence="3" type="ORF">CHS0354_001873</name>
</gene>
<evidence type="ECO:0000313" key="4">
    <source>
        <dbReference type="Proteomes" id="UP001195483"/>
    </source>
</evidence>
<feature type="compositionally biased region" description="Polar residues" evidence="1">
    <location>
        <begin position="28"/>
        <end position="40"/>
    </location>
</feature>
<dbReference type="Proteomes" id="UP001195483">
    <property type="component" value="Unassembled WGS sequence"/>
</dbReference>
<evidence type="ECO:0000313" key="3">
    <source>
        <dbReference type="EMBL" id="KAK3609273.1"/>
    </source>
</evidence>
<keyword evidence="4" id="KW-1185">Reference proteome</keyword>
<proteinExistence type="predicted"/>
<reference evidence="3" key="3">
    <citation type="submission" date="2023-05" db="EMBL/GenBank/DDBJ databases">
        <authorList>
            <person name="Smith C.H."/>
        </authorList>
    </citation>
    <scope>NUCLEOTIDE SEQUENCE</scope>
    <source>
        <strain evidence="3">CHS0354</strain>
        <tissue evidence="3">Mantle</tissue>
    </source>
</reference>
<comment type="caution">
    <text evidence="3">The sequence shown here is derived from an EMBL/GenBank/DDBJ whole genome shotgun (WGS) entry which is preliminary data.</text>
</comment>
<feature type="signal peptide" evidence="2">
    <location>
        <begin position="1"/>
        <end position="22"/>
    </location>
</feature>
<name>A0AAE0TG14_9BIVA</name>
<reference evidence="3" key="1">
    <citation type="journal article" date="2021" name="Genome Biol. Evol.">
        <title>A High-Quality Reference Genome for a Parasitic Bivalve with Doubly Uniparental Inheritance (Bivalvia: Unionida).</title>
        <authorList>
            <person name="Smith C.H."/>
        </authorList>
    </citation>
    <scope>NUCLEOTIDE SEQUENCE</scope>
    <source>
        <strain evidence="3">CHS0354</strain>
    </source>
</reference>
<sequence length="151" mass="16147">MSLQFLCGLMVFVLLASNTGRADDNVDNPDNNGADSSQDGPNGFAEELALAGGKIDYLFAIMAGQMAKLSLEVDTLKNAIQKYTGVEPAPEPGSIDEANGHVGPEPLEPEPGSIGGRSTLQRLAKLLAERKLTDQKESKINALKRMLEHLQ</sequence>